<comment type="caution">
    <text evidence="2">The sequence shown here is derived from an EMBL/GenBank/DDBJ whole genome shotgun (WGS) entry which is preliminary data.</text>
</comment>
<evidence type="ECO:0000313" key="3">
    <source>
        <dbReference type="Proteomes" id="UP000006322"/>
    </source>
</evidence>
<dbReference type="Pfam" id="PF05275">
    <property type="entry name" value="CopB"/>
    <property type="match status" value="1"/>
</dbReference>
<dbReference type="GO" id="GO:0009279">
    <property type="term" value="C:cell outer membrane"/>
    <property type="evidence" value="ECO:0007669"/>
    <property type="project" value="InterPro"/>
</dbReference>
<dbReference type="Gene3D" id="2.40.128.130">
    <property type="entry name" value="Autotransporter beta-domain"/>
    <property type="match status" value="1"/>
</dbReference>
<organism evidence="2 3">
    <name type="scientific">Paraglaciecola polaris LMG 21857</name>
    <dbReference type="NCBI Taxonomy" id="1129793"/>
    <lineage>
        <taxon>Bacteria</taxon>
        <taxon>Pseudomonadati</taxon>
        <taxon>Pseudomonadota</taxon>
        <taxon>Gammaproteobacteria</taxon>
        <taxon>Alteromonadales</taxon>
        <taxon>Alteromonadaceae</taxon>
        <taxon>Paraglaciecola</taxon>
    </lineage>
</organism>
<dbReference type="Proteomes" id="UP000006322">
    <property type="component" value="Unassembled WGS sequence"/>
</dbReference>
<dbReference type="EMBL" id="BAER01000107">
    <property type="protein sequence ID" value="GAC34334.1"/>
    <property type="molecule type" value="Genomic_DNA"/>
</dbReference>
<dbReference type="AlphaFoldDB" id="K6YNR4"/>
<dbReference type="OrthoDB" id="9778934at2"/>
<dbReference type="GO" id="GO:0005507">
    <property type="term" value="F:copper ion binding"/>
    <property type="evidence" value="ECO:0007669"/>
    <property type="project" value="InterPro"/>
</dbReference>
<dbReference type="InterPro" id="IPR007939">
    <property type="entry name" value="Cu-R_B_prcur"/>
</dbReference>
<reference evidence="3" key="1">
    <citation type="journal article" date="2014" name="Environ. Microbiol.">
        <title>Comparative genomics of the marine bacterial genus Glaciecola reveals the high degree of genomic diversity and genomic characteristic for cold adaptation.</title>
        <authorList>
            <person name="Qin Q.L."/>
            <person name="Xie B.B."/>
            <person name="Yu Y."/>
            <person name="Shu Y.L."/>
            <person name="Rong J.C."/>
            <person name="Zhang Y.J."/>
            <person name="Zhao D.L."/>
            <person name="Chen X.L."/>
            <person name="Zhang X.Y."/>
            <person name="Chen B."/>
            <person name="Zhou B.C."/>
            <person name="Zhang Y.Z."/>
        </authorList>
    </citation>
    <scope>NUCLEOTIDE SEQUENCE [LARGE SCALE GENOMIC DNA]</scope>
    <source>
        <strain evidence="3">LMG 21857</strain>
    </source>
</reference>
<name>K6YNR4_9ALTE</name>
<sequence length="248" mass="27973">MKNLIIAICSLGFLGSPANAQERPSNWPEPIKESYTGIILFDRFELARNNQEENIAVWDMVGWYGGDIYRVYVKSEGENKQDDGEPTNLERAEVLASKLIAPYWEIQGGVGTRGTVSSDSKMENYVVVSLYGLAPYQFEIDSSVALNEEGDVSFAVEAEYEIRVTQTSYFQPRLSLSASLSESERFNRPSGLNSLRLGLRYRYEFSREFAPYVGVYWNRMLGNSADKTRLEGNSASETGIVVGARFWF</sequence>
<proteinExistence type="predicted"/>
<evidence type="ECO:0000313" key="2">
    <source>
        <dbReference type="EMBL" id="GAC34334.1"/>
    </source>
</evidence>
<keyword evidence="3" id="KW-1185">Reference proteome</keyword>
<keyword evidence="1" id="KW-0732">Signal</keyword>
<gene>
    <name evidence="2" type="primary">copB</name>
    <name evidence="2" type="ORF">GPLA_3445</name>
</gene>
<feature type="chain" id="PRO_5003897599" evidence="1">
    <location>
        <begin position="21"/>
        <end position="248"/>
    </location>
</feature>
<feature type="signal peptide" evidence="1">
    <location>
        <begin position="1"/>
        <end position="20"/>
    </location>
</feature>
<dbReference type="SUPFAM" id="SSF103515">
    <property type="entry name" value="Autotransporter"/>
    <property type="match status" value="1"/>
</dbReference>
<protein>
    <submittedName>
        <fullName evidence="2">Copper resistance protein B</fullName>
    </submittedName>
</protein>
<dbReference type="STRING" id="1129793.GPLA_3445"/>
<dbReference type="GO" id="GO:0006878">
    <property type="term" value="P:intracellular copper ion homeostasis"/>
    <property type="evidence" value="ECO:0007669"/>
    <property type="project" value="InterPro"/>
</dbReference>
<accession>K6YNR4</accession>
<dbReference type="RefSeq" id="WP_007106099.1">
    <property type="nucleotide sequence ID" value="NZ_BAER01000107.1"/>
</dbReference>
<dbReference type="InterPro" id="IPR036709">
    <property type="entry name" value="Autotransporte_beta_dom_sf"/>
</dbReference>
<evidence type="ECO:0000256" key="1">
    <source>
        <dbReference type="SAM" id="SignalP"/>
    </source>
</evidence>